<reference evidence="2" key="1">
    <citation type="journal article" date="2022" name="Int. J. Mol. Sci.">
        <title>Draft Genome of Tanacetum Coccineum: Genomic Comparison of Closely Related Tanacetum-Family Plants.</title>
        <authorList>
            <person name="Yamashiro T."/>
            <person name="Shiraishi A."/>
            <person name="Nakayama K."/>
            <person name="Satake H."/>
        </authorList>
    </citation>
    <scope>NUCLEOTIDE SEQUENCE</scope>
</reference>
<name>A0ABQ5BVP8_9ASTR</name>
<proteinExistence type="predicted"/>
<accession>A0ABQ5BVP8</accession>
<comment type="caution">
    <text evidence="2">The sequence shown here is derived from an EMBL/GenBank/DDBJ whole genome shotgun (WGS) entry which is preliminary data.</text>
</comment>
<feature type="compositionally biased region" description="Acidic residues" evidence="1">
    <location>
        <begin position="171"/>
        <end position="182"/>
    </location>
</feature>
<protein>
    <submittedName>
        <fullName evidence="2">Uncharacterized protein</fullName>
    </submittedName>
</protein>
<gene>
    <name evidence="2" type="ORF">Tco_0876683</name>
</gene>
<reference evidence="2" key="2">
    <citation type="submission" date="2022-01" db="EMBL/GenBank/DDBJ databases">
        <authorList>
            <person name="Yamashiro T."/>
            <person name="Shiraishi A."/>
            <person name="Satake H."/>
            <person name="Nakayama K."/>
        </authorList>
    </citation>
    <scope>NUCLEOTIDE SEQUENCE</scope>
</reference>
<feature type="region of interest" description="Disordered" evidence="1">
    <location>
        <begin position="162"/>
        <end position="199"/>
    </location>
</feature>
<feature type="compositionally biased region" description="Low complexity" evidence="1">
    <location>
        <begin position="183"/>
        <end position="199"/>
    </location>
</feature>
<sequence>MIMAPGVAEEEVESRERDTIEVEVNPRVRLIIDDDTRESVREDVPDHVTVDGTVEVIKSEQRLQGHRITGVDLEFTTMTEWINVLEWDNTRLRGLLDVKSQRVDRLQYGMSRVHRELRQIRHFRFYDQVRLGKLEAYAMRHLDEINEMIADRVDEALKAYDSTKNPRTEPELENEQQDDNVEENAGNRNGNGNPNVKNGGVVLVARDYTYQDLVKC</sequence>
<organism evidence="2 3">
    <name type="scientific">Tanacetum coccineum</name>
    <dbReference type="NCBI Taxonomy" id="301880"/>
    <lineage>
        <taxon>Eukaryota</taxon>
        <taxon>Viridiplantae</taxon>
        <taxon>Streptophyta</taxon>
        <taxon>Embryophyta</taxon>
        <taxon>Tracheophyta</taxon>
        <taxon>Spermatophyta</taxon>
        <taxon>Magnoliopsida</taxon>
        <taxon>eudicotyledons</taxon>
        <taxon>Gunneridae</taxon>
        <taxon>Pentapetalae</taxon>
        <taxon>asterids</taxon>
        <taxon>campanulids</taxon>
        <taxon>Asterales</taxon>
        <taxon>Asteraceae</taxon>
        <taxon>Asteroideae</taxon>
        <taxon>Anthemideae</taxon>
        <taxon>Anthemidinae</taxon>
        <taxon>Tanacetum</taxon>
    </lineage>
</organism>
<evidence type="ECO:0000313" key="3">
    <source>
        <dbReference type="Proteomes" id="UP001151760"/>
    </source>
</evidence>
<dbReference type="EMBL" id="BQNB010013603">
    <property type="protein sequence ID" value="GJT17977.1"/>
    <property type="molecule type" value="Genomic_DNA"/>
</dbReference>
<evidence type="ECO:0000256" key="1">
    <source>
        <dbReference type="SAM" id="MobiDB-lite"/>
    </source>
</evidence>
<dbReference type="Proteomes" id="UP001151760">
    <property type="component" value="Unassembled WGS sequence"/>
</dbReference>
<evidence type="ECO:0000313" key="2">
    <source>
        <dbReference type="EMBL" id="GJT17977.1"/>
    </source>
</evidence>
<keyword evidence="3" id="KW-1185">Reference proteome</keyword>